<organism evidence="1 2">
    <name type="scientific">Trichostrongylus colubriformis</name>
    <name type="common">Black scour worm</name>
    <dbReference type="NCBI Taxonomy" id="6319"/>
    <lineage>
        <taxon>Eukaryota</taxon>
        <taxon>Metazoa</taxon>
        <taxon>Ecdysozoa</taxon>
        <taxon>Nematoda</taxon>
        <taxon>Chromadorea</taxon>
        <taxon>Rhabditida</taxon>
        <taxon>Rhabditina</taxon>
        <taxon>Rhabditomorpha</taxon>
        <taxon>Strongyloidea</taxon>
        <taxon>Trichostrongylidae</taxon>
        <taxon>Trichostrongylus</taxon>
    </lineage>
</organism>
<evidence type="ECO:0000313" key="1">
    <source>
        <dbReference type="EMBL" id="KAK5970874.1"/>
    </source>
</evidence>
<protein>
    <submittedName>
        <fullName evidence="1">Uncharacterized protein</fullName>
    </submittedName>
</protein>
<reference evidence="1 2" key="1">
    <citation type="submission" date="2019-10" db="EMBL/GenBank/DDBJ databases">
        <title>Assembly and Annotation for the nematode Trichostrongylus colubriformis.</title>
        <authorList>
            <person name="Martin J."/>
        </authorList>
    </citation>
    <scope>NUCLEOTIDE SEQUENCE [LARGE SCALE GENOMIC DNA]</scope>
    <source>
        <strain evidence="1">G859</strain>
        <tissue evidence="1">Whole worm</tissue>
    </source>
</reference>
<proteinExistence type="predicted"/>
<comment type="caution">
    <text evidence="1">The sequence shown here is derived from an EMBL/GenBank/DDBJ whole genome shotgun (WGS) entry which is preliminary data.</text>
</comment>
<dbReference type="EMBL" id="WIXE01018470">
    <property type="protein sequence ID" value="KAK5970874.1"/>
    <property type="molecule type" value="Genomic_DNA"/>
</dbReference>
<name>A0AAN8IDT6_TRICO</name>
<dbReference type="AlphaFoldDB" id="A0AAN8IDT6"/>
<sequence>MLLPEEVEEVMQQVVDTVAVMLRLLITEVVAPHTHQEDTDTLQAVVQPHTLLEVVQLHTLLEVVQLHILLAVVVVQFHIQPVQPVQVAILTPSVESQTSLLHRLVLNTFLNQLMNLLNQHLRLPALPAA</sequence>
<keyword evidence="2" id="KW-1185">Reference proteome</keyword>
<dbReference type="Proteomes" id="UP001331761">
    <property type="component" value="Unassembled WGS sequence"/>
</dbReference>
<gene>
    <name evidence="1" type="ORF">GCK32_005700</name>
</gene>
<accession>A0AAN8IDT6</accession>
<evidence type="ECO:0000313" key="2">
    <source>
        <dbReference type="Proteomes" id="UP001331761"/>
    </source>
</evidence>